<proteinExistence type="predicted"/>
<organism evidence="2 3">
    <name type="scientific">Metapseudomonas furukawaii</name>
    <name type="common">Pseudomonas furukawaii</name>
    <dbReference type="NCBI Taxonomy" id="1149133"/>
    <lineage>
        <taxon>Bacteria</taxon>
        <taxon>Pseudomonadati</taxon>
        <taxon>Pseudomonadota</taxon>
        <taxon>Gammaproteobacteria</taxon>
        <taxon>Pseudomonadales</taxon>
        <taxon>Pseudomonadaceae</taxon>
        <taxon>Metapseudomonas</taxon>
    </lineage>
</organism>
<keyword evidence="3" id="KW-1185">Reference proteome</keyword>
<protein>
    <submittedName>
        <fullName evidence="2">Superoxide dismutase SodM-like protein</fullName>
    </submittedName>
</protein>
<dbReference type="EMBL" id="AP014862">
    <property type="protein sequence ID" value="BAU74698.1"/>
    <property type="molecule type" value="Genomic_DNA"/>
</dbReference>
<dbReference type="Proteomes" id="UP000218554">
    <property type="component" value="Chromosome"/>
</dbReference>
<evidence type="ECO:0000313" key="3">
    <source>
        <dbReference type="Proteomes" id="UP000218554"/>
    </source>
</evidence>
<evidence type="ECO:0000259" key="1">
    <source>
        <dbReference type="PROSITE" id="PS50206"/>
    </source>
</evidence>
<dbReference type="SMART" id="SM00450">
    <property type="entry name" value="RHOD"/>
    <property type="match status" value="1"/>
</dbReference>
<dbReference type="Pfam" id="PF00581">
    <property type="entry name" value="Rhodanese"/>
    <property type="match status" value="1"/>
</dbReference>
<dbReference type="Gene3D" id="3.40.250.10">
    <property type="entry name" value="Rhodanese-like domain"/>
    <property type="match status" value="1"/>
</dbReference>
<accession>A0AAD1FGR4</accession>
<evidence type="ECO:0000313" key="2">
    <source>
        <dbReference type="EMBL" id="BAU74698.1"/>
    </source>
</evidence>
<dbReference type="KEGG" id="pfuw:KF707C_30100"/>
<reference evidence="3" key="1">
    <citation type="submission" date="2015-05" db="EMBL/GenBank/DDBJ databases">
        <title>Draft genome sequencing of a biphenyl-degrading bacterium, Pseudomonas balearica KF707 (=NBRC110670).</title>
        <authorList>
            <person name="Kimura N."/>
            <person name="Hirose J."/>
            <person name="Watanabe T."/>
            <person name="Suenaga H."/>
            <person name="Fujihara H."/>
            <person name="Noguchi M."/>
            <person name="Hashimoto M."/>
            <person name="Shimodaira J."/>
            <person name="Tsuchikane K."/>
            <person name="Hosoyama A."/>
            <person name="Yamazoe A."/>
            <person name="Fujita N."/>
            <person name="Furukawa K."/>
        </authorList>
    </citation>
    <scope>NUCLEOTIDE SEQUENCE [LARGE SCALE GENOMIC DNA]</scope>
    <source>
        <strain evidence="3">DSM 10086 / NBRC 110670 / KF707</strain>
    </source>
</reference>
<reference evidence="2 3" key="2">
    <citation type="journal article" date="2017" name="Int. J. Syst. Evol. Microbiol.">
        <title>Pseudomonas furukawaii sp. nov., a polychlorinated biphenyl-degrading bacterium isolated from biphenyl-contaminated soil in Japan.</title>
        <authorList>
            <person name="Kimura N."/>
            <person name="Watanabe T."/>
            <person name="Suenaga H."/>
            <person name="Fujihara H."/>
            <person name="Futagami T."/>
            <person name="Goto M."/>
            <person name="Hanada S."/>
            <person name="Hirose J."/>
        </authorList>
    </citation>
    <scope>NUCLEOTIDE SEQUENCE [LARGE SCALE GENOMIC DNA]</scope>
    <source>
        <strain evidence="3">DSM 10086 / NBRC 110670 / KF707</strain>
    </source>
</reference>
<dbReference type="RefSeq" id="WP_003450617.1">
    <property type="nucleotide sequence ID" value="NZ_AJMR01000113.1"/>
</dbReference>
<dbReference type="AlphaFoldDB" id="A0AAD1FGR4"/>
<dbReference type="InterPro" id="IPR001763">
    <property type="entry name" value="Rhodanese-like_dom"/>
</dbReference>
<feature type="domain" description="Rhodanese" evidence="1">
    <location>
        <begin position="15"/>
        <end position="105"/>
    </location>
</feature>
<dbReference type="PROSITE" id="PS50206">
    <property type="entry name" value="RHODANESE_3"/>
    <property type="match status" value="1"/>
</dbReference>
<dbReference type="InterPro" id="IPR036873">
    <property type="entry name" value="Rhodanese-like_dom_sf"/>
</dbReference>
<sequence>MSRITCCELAEWRASARQFSLLDVRRAAVRAADRAEIPGARWLDPEAVFSWKDSVPRDRPAVLYCAQGHEISQGIAATLEAMGLDARYLIDGFAGWREAGQLIQGLQPAEAVD</sequence>
<name>A0AAD1FGR4_METFU</name>
<dbReference type="SUPFAM" id="SSF52821">
    <property type="entry name" value="Rhodanese/Cell cycle control phosphatase"/>
    <property type="match status" value="1"/>
</dbReference>
<gene>
    <name evidence="2" type="ORF">KF707C_30100</name>
</gene>